<sequence length="727" mass="79482">MSTIRYDSQWRWFALLALLLAGMTWQSPVHASSDDCGSTAYTIDQGYYVSCSMGSMALLSPGNDTRVNLILLMADRHGVSPKAKAGSDNPPLFDLSNLQGTLFPDAAPNVVQGFGDDSSSCNQPAETAFEAALKAEASVPSSEQELLVSLHQGLTHCSKDDTGFEKRLAAAVDQVHSATGKAYLNYLQGAAAFYGYALNQAVAHFADLTKADSAWLRETSFYLLGRSAVRAAQFDAFDDQGSMKPDWRADPAVVANAHSALDAYIATYPKGLYTVSARGLKRRMDWLSGDRSRLTTDYVEAIAQDQAARGVNDADLAQEIDRKLFQLYDSDGGMPTPHLDTTDPTLLAVIDLYRMRQSAAGAGADAHPQTLTGQELETQRPHFAHQQALFGYLEAIHAFYVDRKPDQVLDLIPDEARQARLDYVQFSRQMLRGMALQAQHDAHARDQFVNMLPGAAAPFQRSALELAIALIDEHAGQVSQLFEADSPVRNPAIRGIELSYVADAPLLRKQAQDAHAPDYERETALYVLLYKELTRGFYADFLRDKALIPANASTADDDITVYRFAPSPSSDPAAENKPHQPLGVFLIGAKDEEHYACPALQDVATALAKDVDDIRARMCLAEFLRVQSFDGFTLDAGMSSGLGSGHSLFPGKPYSRLEVYKSVIADAKAKPEDKGYALYRAINCYAPSGNNSCGGVEVPSAQRKAWFQQLKKDYPGSSWAGALSYYW</sequence>
<organism evidence="2 3">
    <name type="scientific">Dyella choica</name>
    <dbReference type="NCBI Taxonomy" id="1927959"/>
    <lineage>
        <taxon>Bacteria</taxon>
        <taxon>Pseudomonadati</taxon>
        <taxon>Pseudomonadota</taxon>
        <taxon>Gammaproteobacteria</taxon>
        <taxon>Lysobacterales</taxon>
        <taxon>Rhodanobacteraceae</taxon>
        <taxon>Dyella</taxon>
    </lineage>
</organism>
<dbReference type="EMBL" id="RYYV01000003">
    <property type="protein sequence ID" value="RUL78260.1"/>
    <property type="molecule type" value="Genomic_DNA"/>
</dbReference>
<keyword evidence="1" id="KW-0732">Signal</keyword>
<dbReference type="OrthoDB" id="5583261at2"/>
<dbReference type="AlphaFoldDB" id="A0A432M8P4"/>
<proteinExistence type="predicted"/>
<dbReference type="RefSeq" id="WP_126683698.1">
    <property type="nucleotide sequence ID" value="NZ_RYYV01000003.1"/>
</dbReference>
<evidence type="ECO:0000313" key="2">
    <source>
        <dbReference type="EMBL" id="RUL78260.1"/>
    </source>
</evidence>
<evidence type="ECO:0000256" key="1">
    <source>
        <dbReference type="SAM" id="SignalP"/>
    </source>
</evidence>
<comment type="caution">
    <text evidence="2">The sequence shown here is derived from an EMBL/GenBank/DDBJ whole genome shotgun (WGS) entry which is preliminary data.</text>
</comment>
<keyword evidence="3" id="KW-1185">Reference proteome</keyword>
<feature type="chain" id="PRO_5019398180" description="Outer membrane assembly lipoprotein YfiO" evidence="1">
    <location>
        <begin position="32"/>
        <end position="727"/>
    </location>
</feature>
<reference evidence="2 3" key="1">
    <citation type="submission" date="2018-12" db="EMBL/GenBank/DDBJ databases">
        <title>Dyella dinghuensis sp. nov. DHOA06 and Dyella choica sp. nov. 4M-K27, isolated from forest soil.</title>
        <authorList>
            <person name="Qiu L.-H."/>
            <person name="Gao Z.-H."/>
        </authorList>
    </citation>
    <scope>NUCLEOTIDE SEQUENCE [LARGE SCALE GENOMIC DNA]</scope>
    <source>
        <strain evidence="2 3">4M-K27</strain>
    </source>
</reference>
<feature type="signal peptide" evidence="1">
    <location>
        <begin position="1"/>
        <end position="31"/>
    </location>
</feature>
<evidence type="ECO:0008006" key="4">
    <source>
        <dbReference type="Google" id="ProtNLM"/>
    </source>
</evidence>
<name>A0A432M8P4_9GAMM</name>
<protein>
    <recommendedName>
        <fullName evidence="4">Outer membrane assembly lipoprotein YfiO</fullName>
    </recommendedName>
</protein>
<dbReference type="Proteomes" id="UP000274358">
    <property type="component" value="Unassembled WGS sequence"/>
</dbReference>
<evidence type="ECO:0000313" key="3">
    <source>
        <dbReference type="Proteomes" id="UP000274358"/>
    </source>
</evidence>
<gene>
    <name evidence="2" type="ORF">EKH80_05355</name>
</gene>
<accession>A0A432M8P4</accession>